<comment type="subcellular location">
    <subcellularLocation>
        <location evidence="3">Cell junction</location>
        <location evidence="3">Adherens junction</location>
    </subcellularLocation>
    <subcellularLocation>
        <location evidence="2">Cytoplasm</location>
        <location evidence="2">Cytoskeleton</location>
    </subcellularLocation>
    <subcellularLocation>
        <location evidence="1">Cytoplasm</location>
        <location evidence="1">Myofibril</location>
        <location evidence="1">Sarcomere</location>
        <location evidence="1">Z line</location>
    </subcellularLocation>
</comment>
<evidence type="ECO:0000256" key="1">
    <source>
        <dbReference type="ARBA" id="ARBA00004216"/>
    </source>
</evidence>
<dbReference type="EMBL" id="AGCU01130529">
    <property type="status" value="NOT_ANNOTATED_CDS"/>
    <property type="molecule type" value="Genomic_DNA"/>
</dbReference>
<reference evidence="16" key="4">
    <citation type="submission" date="2025-09" db="UniProtKB">
        <authorList>
            <consortium name="Ensembl"/>
        </authorList>
    </citation>
    <scope>IDENTIFICATION</scope>
</reference>
<feature type="compositionally biased region" description="Basic and acidic residues" evidence="14">
    <location>
        <begin position="107"/>
        <end position="151"/>
    </location>
</feature>
<proteinExistence type="predicted"/>
<dbReference type="InterPro" id="IPR013098">
    <property type="entry name" value="Ig_I-set"/>
</dbReference>
<dbReference type="GO" id="GO:0051015">
    <property type="term" value="F:actin filament binding"/>
    <property type="evidence" value="ECO:0007669"/>
    <property type="project" value="Ensembl"/>
</dbReference>
<evidence type="ECO:0000256" key="13">
    <source>
        <dbReference type="ARBA" id="ARBA00083857"/>
    </source>
</evidence>
<evidence type="ECO:0000256" key="9">
    <source>
        <dbReference type="ARBA" id="ARBA00023212"/>
    </source>
</evidence>
<dbReference type="EMBL" id="AGCU01130528">
    <property type="status" value="NOT_ANNOTATED_CDS"/>
    <property type="molecule type" value="Genomic_DNA"/>
</dbReference>
<dbReference type="SUPFAM" id="SSF48726">
    <property type="entry name" value="Immunoglobulin"/>
    <property type="match status" value="1"/>
</dbReference>
<feature type="region of interest" description="Disordered" evidence="14">
    <location>
        <begin position="26"/>
        <end position="92"/>
    </location>
</feature>
<dbReference type="InterPro" id="IPR013783">
    <property type="entry name" value="Ig-like_fold"/>
</dbReference>
<dbReference type="PROSITE" id="PS50835">
    <property type="entry name" value="IG_LIKE"/>
    <property type="match status" value="1"/>
</dbReference>
<dbReference type="GO" id="GO:0051493">
    <property type="term" value="P:regulation of cytoskeleton organization"/>
    <property type="evidence" value="ECO:0007669"/>
    <property type="project" value="Ensembl"/>
</dbReference>
<keyword evidence="17" id="KW-1185">Reference proteome</keyword>
<evidence type="ECO:0000259" key="15">
    <source>
        <dbReference type="PROSITE" id="PS50835"/>
    </source>
</evidence>
<feature type="region of interest" description="Disordered" evidence="14">
    <location>
        <begin position="381"/>
        <end position="419"/>
    </location>
</feature>
<keyword evidence="8" id="KW-0009">Actin-binding</keyword>
<evidence type="ECO:0000313" key="16">
    <source>
        <dbReference type="Ensembl" id="ENSPSIP00000014132.1"/>
    </source>
</evidence>
<dbReference type="PANTHER" id="PTHR21508:SF4">
    <property type="entry name" value="MITOGUARDIN 2"/>
    <property type="match status" value="1"/>
</dbReference>
<dbReference type="PANTHER" id="PTHR21508">
    <property type="entry name" value="MITOGUARDIN"/>
    <property type="match status" value="1"/>
</dbReference>
<dbReference type="FunFam" id="2.60.40.10:FF:000164">
    <property type="entry name" value="nexilin isoform X1"/>
    <property type="match status" value="1"/>
</dbReference>
<comment type="subunit">
    <text evidence="4">Interacts with F-actin.</text>
</comment>
<sequence length="671" mass="80141">MNDIVQKTEILLSSCKPVQKSYVPKLHKGDVKDKFEAMQKAREERNQRRSRDEKQRRKEQYVREREWNRRKQEMKELLASDEEEEETKSSKIEKAYVPKLTGTVKGKFAEMEKQRQEEERKRMEEERKRRIEQDMIEKRKIQRELAKKAQQIDDINSTGTESASEEGDDSLLVTVVPVKPNKTSGKMKNSEDTGSDREEEKRIRDEEQKRSLKEAKCLSFVMDEDENEGSETNEPLSPGKLKLTFEELEKQRQENQRRQTEEEARHRLEEEKRAFEEARQQMANKEEEDRDNENSIKEFRPGKLRLSFEELERQRKEGEKRKAEEEARRRIEEEKRAFAEARKSMVLDDETPEMFKTVSQESLTPGKLEINFEELLRQKMEEEKRRTEEQRRQKLEMEKQEFEQLRQEMGEEEEEAETFELSREYEELIKLKRSGSIQAKNLKSKFEKIGKLSEEEIQKKIEEERARRRAVDQEIRERETEKFHEDDEVDVKPAKKSEAPFTHKVNMKARFEQMAKAREEEEQRRIEEQKLLRMQFEQKEIDAALQKKREEEEEEEGSIINGSTYEDEENQARSGAPWFKKPLKNISVVDSEPVRFTVKITGEPKPEVTWWFEGEMLQDSEDYQYIERGETYCLYLPETFPEDEGEYMCKAVNTRGTAASTCILTIETDDY</sequence>
<dbReference type="Gene3D" id="2.60.40.10">
    <property type="entry name" value="Immunoglobulins"/>
    <property type="match status" value="1"/>
</dbReference>
<feature type="compositionally biased region" description="Basic and acidic residues" evidence="14">
    <location>
        <begin position="381"/>
        <end position="409"/>
    </location>
</feature>
<keyword evidence="7" id="KW-0965">Cell junction</keyword>
<dbReference type="GO" id="GO:0015629">
    <property type="term" value="C:actin cytoskeleton"/>
    <property type="evidence" value="ECO:0007669"/>
    <property type="project" value="Ensembl"/>
</dbReference>
<dbReference type="OrthoDB" id="8946843at2759"/>
<feature type="compositionally biased region" description="Basic and acidic residues" evidence="14">
    <location>
        <begin position="464"/>
        <end position="498"/>
    </location>
</feature>
<dbReference type="GO" id="GO:0030018">
    <property type="term" value="C:Z disc"/>
    <property type="evidence" value="ECO:0007669"/>
    <property type="project" value="UniProtKB-SubCell"/>
</dbReference>
<evidence type="ECO:0000256" key="7">
    <source>
        <dbReference type="ARBA" id="ARBA00022949"/>
    </source>
</evidence>
<evidence type="ECO:0000256" key="10">
    <source>
        <dbReference type="ARBA" id="ARBA00023319"/>
    </source>
</evidence>
<dbReference type="InterPro" id="IPR036179">
    <property type="entry name" value="Ig-like_dom_sf"/>
</dbReference>
<dbReference type="CTD" id="91624"/>
<dbReference type="GO" id="GO:0005912">
    <property type="term" value="C:adherens junction"/>
    <property type="evidence" value="ECO:0007669"/>
    <property type="project" value="UniProtKB-SubCell"/>
</dbReference>
<dbReference type="GeneID" id="102452582"/>
<evidence type="ECO:0000256" key="5">
    <source>
        <dbReference type="ARBA" id="ARBA00022490"/>
    </source>
</evidence>
<feature type="compositionally biased region" description="Basic and acidic residues" evidence="14">
    <location>
        <begin position="188"/>
        <end position="216"/>
    </location>
</feature>
<reference evidence="17" key="2">
    <citation type="journal article" date="2013" name="Nat. Genet.">
        <title>The draft genomes of soft-shell turtle and green sea turtle yield insights into the development and evolution of the turtle-specific body plan.</title>
        <authorList>
            <person name="Wang Z."/>
            <person name="Pascual-Anaya J."/>
            <person name="Zadissa A."/>
            <person name="Li W."/>
            <person name="Niimura Y."/>
            <person name="Huang Z."/>
            <person name="Li C."/>
            <person name="White S."/>
            <person name="Xiong Z."/>
            <person name="Fang D."/>
            <person name="Wang B."/>
            <person name="Ming Y."/>
            <person name="Chen Y."/>
            <person name="Zheng Y."/>
            <person name="Kuraku S."/>
            <person name="Pignatelli M."/>
            <person name="Herrero J."/>
            <person name="Beal K."/>
            <person name="Nozawa M."/>
            <person name="Li Q."/>
            <person name="Wang J."/>
            <person name="Zhang H."/>
            <person name="Yu L."/>
            <person name="Shigenobu S."/>
            <person name="Wang J."/>
            <person name="Liu J."/>
            <person name="Flicek P."/>
            <person name="Searle S."/>
            <person name="Wang J."/>
            <person name="Kuratani S."/>
            <person name="Yin Y."/>
            <person name="Aken B."/>
            <person name="Zhang G."/>
            <person name="Irie N."/>
        </authorList>
    </citation>
    <scope>NUCLEOTIDE SEQUENCE [LARGE SCALE GENOMIC DNA]</scope>
    <source>
        <strain evidence="17">Daiwa-1</strain>
    </source>
</reference>
<dbReference type="STRING" id="13735.ENSPSIP00000014132"/>
<dbReference type="Proteomes" id="UP000007267">
    <property type="component" value="Unassembled WGS sequence"/>
</dbReference>
<dbReference type="GO" id="GO:0030334">
    <property type="term" value="P:regulation of cell migration"/>
    <property type="evidence" value="ECO:0007669"/>
    <property type="project" value="Ensembl"/>
</dbReference>
<keyword evidence="9" id="KW-0206">Cytoskeleton</keyword>
<reference evidence="16" key="3">
    <citation type="submission" date="2025-08" db="UniProtKB">
        <authorList>
            <consortium name="Ensembl"/>
        </authorList>
    </citation>
    <scope>IDENTIFICATION</scope>
</reference>
<keyword evidence="6" id="KW-0597">Phosphoprotein</keyword>
<protein>
    <recommendedName>
        <fullName evidence="12">Nexilin</fullName>
    </recommendedName>
    <alternativeName>
        <fullName evidence="13">F-actin-binding protein</fullName>
    </alternativeName>
</protein>
<evidence type="ECO:0000256" key="14">
    <source>
        <dbReference type="SAM" id="MobiDB-lite"/>
    </source>
</evidence>
<name>K7G1H1_PELSI</name>
<reference evidence="17" key="1">
    <citation type="submission" date="2011-10" db="EMBL/GenBank/DDBJ databases">
        <authorList>
            <consortium name="Soft-shell Turtle Genome Consortium"/>
        </authorList>
    </citation>
    <scope>NUCLEOTIDE SEQUENCE [LARGE SCALE GENOMIC DNA]</scope>
    <source>
        <strain evidence="17">Daiwa-1</strain>
    </source>
</reference>
<comment type="function">
    <text evidence="11">Involved in regulating cell migration through association with the actin cytoskeleton. Has an essential role in the maintenance of Z line and sarcomere integrity.</text>
</comment>
<evidence type="ECO:0000256" key="4">
    <source>
        <dbReference type="ARBA" id="ARBA00011385"/>
    </source>
</evidence>
<organism evidence="16 17">
    <name type="scientific">Pelodiscus sinensis</name>
    <name type="common">Chinese softshell turtle</name>
    <name type="synonym">Trionyx sinensis</name>
    <dbReference type="NCBI Taxonomy" id="13735"/>
    <lineage>
        <taxon>Eukaryota</taxon>
        <taxon>Metazoa</taxon>
        <taxon>Chordata</taxon>
        <taxon>Craniata</taxon>
        <taxon>Vertebrata</taxon>
        <taxon>Euteleostomi</taxon>
        <taxon>Archelosauria</taxon>
        <taxon>Testudinata</taxon>
        <taxon>Testudines</taxon>
        <taxon>Cryptodira</taxon>
        <taxon>Trionychia</taxon>
        <taxon>Trionychidae</taxon>
        <taxon>Pelodiscus</taxon>
    </lineage>
</organism>
<dbReference type="KEGG" id="pss:102452582"/>
<evidence type="ECO:0000256" key="11">
    <source>
        <dbReference type="ARBA" id="ARBA00058759"/>
    </source>
</evidence>
<feature type="domain" description="Ig-like" evidence="15">
    <location>
        <begin position="577"/>
        <end position="665"/>
    </location>
</feature>
<feature type="region of interest" description="Disordered" evidence="14">
    <location>
        <begin position="107"/>
        <end position="330"/>
    </location>
</feature>
<evidence type="ECO:0000313" key="17">
    <source>
        <dbReference type="Proteomes" id="UP000007267"/>
    </source>
</evidence>
<evidence type="ECO:0000256" key="8">
    <source>
        <dbReference type="ARBA" id="ARBA00023203"/>
    </source>
</evidence>
<dbReference type="RefSeq" id="XP_006129640.1">
    <property type="nucleotide sequence ID" value="XM_006129578.4"/>
</dbReference>
<gene>
    <name evidence="16" type="primary">NEXN</name>
</gene>
<dbReference type="InterPro" id="IPR003599">
    <property type="entry name" value="Ig_sub"/>
</dbReference>
<evidence type="ECO:0000256" key="3">
    <source>
        <dbReference type="ARBA" id="ARBA00004536"/>
    </source>
</evidence>
<dbReference type="Ensembl" id="ENSPSIT00000014198.1">
    <property type="protein sequence ID" value="ENSPSIP00000014132.1"/>
    <property type="gene ID" value="ENSPSIG00000012619.1"/>
</dbReference>
<evidence type="ECO:0000256" key="2">
    <source>
        <dbReference type="ARBA" id="ARBA00004245"/>
    </source>
</evidence>
<evidence type="ECO:0000256" key="6">
    <source>
        <dbReference type="ARBA" id="ARBA00022553"/>
    </source>
</evidence>
<dbReference type="GO" id="GO:0008053">
    <property type="term" value="P:mitochondrial fusion"/>
    <property type="evidence" value="ECO:0007669"/>
    <property type="project" value="TreeGrafter"/>
</dbReference>
<evidence type="ECO:0000256" key="12">
    <source>
        <dbReference type="ARBA" id="ARBA00070929"/>
    </source>
</evidence>
<feature type="compositionally biased region" description="Basic and acidic residues" evidence="14">
    <location>
        <begin position="27"/>
        <end position="78"/>
    </location>
</feature>
<accession>K7G1H1</accession>
<dbReference type="Pfam" id="PF07679">
    <property type="entry name" value="I-set"/>
    <property type="match status" value="1"/>
</dbReference>
<feature type="compositionally biased region" description="Basic and acidic residues" evidence="14">
    <location>
        <begin position="243"/>
        <end position="330"/>
    </location>
</feature>
<dbReference type="GeneTree" id="ENSGT00730000111176"/>
<keyword evidence="5" id="KW-0963">Cytoplasm</keyword>
<keyword evidence="10" id="KW-0393">Immunoglobulin domain</keyword>
<dbReference type="eggNOG" id="ENOG502QU7W">
    <property type="taxonomic scope" value="Eukaryota"/>
</dbReference>
<feature type="compositionally biased region" description="Polar residues" evidence="14">
    <location>
        <begin position="153"/>
        <end position="162"/>
    </location>
</feature>
<feature type="compositionally biased region" description="Acidic residues" evidence="14">
    <location>
        <begin position="222"/>
        <end position="231"/>
    </location>
</feature>
<dbReference type="RefSeq" id="XP_006129641.1">
    <property type="nucleotide sequence ID" value="XM_006129579.4"/>
</dbReference>
<feature type="region of interest" description="Disordered" evidence="14">
    <location>
        <begin position="464"/>
        <end position="506"/>
    </location>
</feature>
<dbReference type="OMA" id="NWTDKIE"/>
<dbReference type="GO" id="GO:0008307">
    <property type="term" value="F:structural constituent of muscle"/>
    <property type="evidence" value="ECO:0007669"/>
    <property type="project" value="Ensembl"/>
</dbReference>
<dbReference type="GO" id="GO:0005886">
    <property type="term" value="C:plasma membrane"/>
    <property type="evidence" value="ECO:0007669"/>
    <property type="project" value="Ensembl"/>
</dbReference>
<dbReference type="InterPro" id="IPR007110">
    <property type="entry name" value="Ig-like_dom"/>
</dbReference>
<dbReference type="AlphaFoldDB" id="K7G1H1"/>
<dbReference type="SMART" id="SM00409">
    <property type="entry name" value="IG"/>
    <property type="match status" value="1"/>
</dbReference>